<comment type="caution">
    <text evidence="1">The sequence shown here is derived from an EMBL/GenBank/DDBJ whole genome shotgun (WGS) entry which is preliminary data.</text>
</comment>
<organism evidence="1 2">
    <name type="scientific">Tamlana crocina</name>
    <dbReference type="NCBI Taxonomy" id="393006"/>
    <lineage>
        <taxon>Bacteria</taxon>
        <taxon>Pseudomonadati</taxon>
        <taxon>Bacteroidota</taxon>
        <taxon>Flavobacteriia</taxon>
        <taxon>Flavobacteriales</taxon>
        <taxon>Flavobacteriaceae</taxon>
        <taxon>Tamlana</taxon>
    </lineage>
</organism>
<protein>
    <submittedName>
        <fullName evidence="1">Uncharacterized protein</fullName>
    </submittedName>
</protein>
<evidence type="ECO:0000313" key="2">
    <source>
        <dbReference type="Proteomes" id="UP000760545"/>
    </source>
</evidence>
<reference evidence="1 2" key="1">
    <citation type="submission" date="2020-03" db="EMBL/GenBank/DDBJ databases">
        <title>Tamlana sp. nov, isolated from XXX.</title>
        <authorList>
            <person name="Cao W.R."/>
        </authorList>
    </citation>
    <scope>NUCLEOTIDE SEQUENCE [LARGE SCALE GENOMIC DNA]</scope>
    <source>
        <strain evidence="1 2">HST1-43</strain>
    </source>
</reference>
<sequence length="260" mass="28978">MITKVPNAPIENIDFGDETIILNGAPTKLSGTVQLRNTDKTNTRVRYIGLKPTTSKSLNKLSDISLYMNTKLRAGETKLQSLTVSLPLETPPGTYHQFIEIKGKKKQVQLVVQPSINVAVQPNEFTLQGTAPGTKHSVSFTVLNRGNLDFQIPNPKHVAALDMDMLCRAFGFGVRDRKANGFNATMDQITQHIKEQLPNWASAKIAEAGQIIKPGKQMLVTFSFVMPKEAQADNDYDLNVRFWDQELSFVIKSHQEPKIT</sequence>
<gene>
    <name evidence="1" type="ORF">HC176_00580</name>
</gene>
<dbReference type="RefSeq" id="WP_167916237.1">
    <property type="nucleotide sequence ID" value="NZ_JAAVJS010000001.1"/>
</dbReference>
<name>A0ABX1D6Q9_9FLAO</name>
<accession>A0ABX1D6Q9</accession>
<dbReference type="EMBL" id="JAAVJS010000001">
    <property type="protein sequence ID" value="NJX13980.1"/>
    <property type="molecule type" value="Genomic_DNA"/>
</dbReference>
<proteinExistence type="predicted"/>
<evidence type="ECO:0000313" key="1">
    <source>
        <dbReference type="EMBL" id="NJX13980.1"/>
    </source>
</evidence>
<keyword evidence="2" id="KW-1185">Reference proteome</keyword>
<dbReference type="Proteomes" id="UP000760545">
    <property type="component" value="Unassembled WGS sequence"/>
</dbReference>